<dbReference type="InterPro" id="IPR003715">
    <property type="entry name" value="Poly_export_N"/>
</dbReference>
<evidence type="ECO:0000313" key="6">
    <source>
        <dbReference type="Proteomes" id="UP001050975"/>
    </source>
</evidence>
<keyword evidence="2" id="KW-0812">Transmembrane</keyword>
<protein>
    <submittedName>
        <fullName evidence="5">Polysaccharide export protein</fullName>
    </submittedName>
</protein>
<sequence length="421" mass="45994">MHNAAGGIKSQIQPYREKGESPKLKIWRRLTAGCLFGLHVGATILPGALLLWIDPENTWAAIPNRENAKSSLQNSIAQSQIPIVPFELQNTPPQRFQPNPQFRIYRLGPGDSIGVVVPRFPELNGTFAIDGEGNALLPLVGKLRIAGFTLEEAQERIRAAYNRFVVNPQVTVALGAPRPGQITLTGEVVRPGFYALGGLTRLLTVLVAAGGTTTEADLRAVLVRRFLNDGSYIEQRVDFFTPLLAGDPLPDLVIQDGDAVIVPKLEVGNLATYDRQLVARSTLAQPSITIRVLSYDRSTIANLSLRNGSTFLDAVTAIAPSLQTADIGNIGLLRFDPERGRVIMRELNARRAILGDASQNVPLRENDTIVIGRNLLTRIRFALTTITQPFQDILQFLFFFRSFTQGTQNIFLGPGSGTGNP</sequence>
<gene>
    <name evidence="5" type="ORF">MiSe_53830</name>
</gene>
<dbReference type="Pfam" id="PF02563">
    <property type="entry name" value="Poly_export"/>
    <property type="match status" value="1"/>
</dbReference>
<evidence type="ECO:0000313" key="5">
    <source>
        <dbReference type="EMBL" id="GET40573.1"/>
    </source>
</evidence>
<feature type="domain" description="Polysaccharide export protein N-terminal" evidence="3">
    <location>
        <begin position="104"/>
        <end position="174"/>
    </location>
</feature>
<dbReference type="AlphaFoldDB" id="A0AAV3XGD4"/>
<dbReference type="RefSeq" id="WP_226586522.1">
    <property type="nucleotide sequence ID" value="NZ_BLAY01000094.1"/>
</dbReference>
<name>A0AAV3XGD4_9CYAN</name>
<keyword evidence="2" id="KW-0472">Membrane</keyword>
<dbReference type="GO" id="GO:0015159">
    <property type="term" value="F:polysaccharide transmembrane transporter activity"/>
    <property type="evidence" value="ECO:0007669"/>
    <property type="project" value="InterPro"/>
</dbReference>
<evidence type="ECO:0000259" key="4">
    <source>
        <dbReference type="Pfam" id="PF10531"/>
    </source>
</evidence>
<evidence type="ECO:0000259" key="3">
    <source>
        <dbReference type="Pfam" id="PF02563"/>
    </source>
</evidence>
<keyword evidence="1" id="KW-0732">Signal</keyword>
<organism evidence="5 6">
    <name type="scientific">Microseira wollei NIES-4236</name>
    <dbReference type="NCBI Taxonomy" id="2530354"/>
    <lineage>
        <taxon>Bacteria</taxon>
        <taxon>Bacillati</taxon>
        <taxon>Cyanobacteriota</taxon>
        <taxon>Cyanophyceae</taxon>
        <taxon>Oscillatoriophycideae</taxon>
        <taxon>Aerosakkonematales</taxon>
        <taxon>Aerosakkonemataceae</taxon>
        <taxon>Microseira</taxon>
    </lineage>
</organism>
<dbReference type="PANTHER" id="PTHR33619:SF3">
    <property type="entry name" value="POLYSACCHARIDE EXPORT PROTEIN GFCE-RELATED"/>
    <property type="match status" value="1"/>
</dbReference>
<dbReference type="PANTHER" id="PTHR33619">
    <property type="entry name" value="POLYSACCHARIDE EXPORT PROTEIN GFCE-RELATED"/>
    <property type="match status" value="1"/>
</dbReference>
<feature type="domain" description="Soluble ligand binding" evidence="4">
    <location>
        <begin position="182"/>
        <end position="231"/>
    </location>
</feature>
<reference evidence="5" key="1">
    <citation type="submission" date="2019-10" db="EMBL/GenBank/DDBJ databases">
        <title>Draft genome sequece of Microseira wollei NIES-4236.</title>
        <authorList>
            <person name="Yamaguchi H."/>
            <person name="Suzuki S."/>
            <person name="Kawachi M."/>
        </authorList>
    </citation>
    <scope>NUCLEOTIDE SEQUENCE</scope>
    <source>
        <strain evidence="5">NIES-4236</strain>
    </source>
</reference>
<dbReference type="Proteomes" id="UP001050975">
    <property type="component" value="Unassembled WGS sequence"/>
</dbReference>
<dbReference type="EMBL" id="BLAY01000094">
    <property type="protein sequence ID" value="GET40573.1"/>
    <property type="molecule type" value="Genomic_DNA"/>
</dbReference>
<dbReference type="Gene3D" id="3.10.560.10">
    <property type="entry name" value="Outer membrane lipoprotein wza domain like"/>
    <property type="match status" value="1"/>
</dbReference>
<keyword evidence="2" id="KW-1133">Transmembrane helix</keyword>
<dbReference type="InterPro" id="IPR019554">
    <property type="entry name" value="Soluble_ligand-bd"/>
</dbReference>
<keyword evidence="6" id="KW-1185">Reference proteome</keyword>
<comment type="caution">
    <text evidence="5">The sequence shown here is derived from an EMBL/GenBank/DDBJ whole genome shotgun (WGS) entry which is preliminary data.</text>
</comment>
<dbReference type="InterPro" id="IPR049712">
    <property type="entry name" value="Poly_export"/>
</dbReference>
<accession>A0AAV3XGD4</accession>
<evidence type="ECO:0000256" key="2">
    <source>
        <dbReference type="SAM" id="Phobius"/>
    </source>
</evidence>
<dbReference type="Pfam" id="PF10531">
    <property type="entry name" value="SLBB"/>
    <property type="match status" value="1"/>
</dbReference>
<evidence type="ECO:0000256" key="1">
    <source>
        <dbReference type="ARBA" id="ARBA00022729"/>
    </source>
</evidence>
<proteinExistence type="predicted"/>
<feature type="transmembrane region" description="Helical" evidence="2">
    <location>
        <begin position="30"/>
        <end position="53"/>
    </location>
</feature>